<dbReference type="PATRIC" id="fig|1280948.3.peg.2201"/>
<dbReference type="RefSeq" id="WP_035552375.1">
    <property type="nucleotide sequence ID" value="NZ_AWFH01000023.1"/>
</dbReference>
<dbReference type="EMBL" id="AWFH01000023">
    <property type="protein sequence ID" value="KCZ60479.1"/>
    <property type="molecule type" value="Genomic_DNA"/>
</dbReference>
<dbReference type="EMBL" id="DMBR01000269">
    <property type="protein sequence ID" value="HAE94662.1"/>
    <property type="molecule type" value="Genomic_DNA"/>
</dbReference>
<organism evidence="3 4">
    <name type="scientific">Hyphomonas atlantica</name>
    <dbReference type="NCBI Taxonomy" id="1280948"/>
    <lineage>
        <taxon>Bacteria</taxon>
        <taxon>Pseudomonadati</taxon>
        <taxon>Pseudomonadota</taxon>
        <taxon>Alphaproteobacteria</taxon>
        <taxon>Hyphomonadales</taxon>
        <taxon>Hyphomonadaceae</taxon>
        <taxon>Hyphomonas</taxon>
    </lineage>
</organism>
<evidence type="ECO:0000313" key="6">
    <source>
        <dbReference type="Proteomes" id="UP000263957"/>
    </source>
</evidence>
<protein>
    <submittedName>
        <fullName evidence="3">Uncharacterized protein</fullName>
    </submittedName>
</protein>
<keyword evidence="4" id="KW-1185">Reference proteome</keyword>
<dbReference type="GeneID" id="92501221"/>
<dbReference type="OrthoDB" id="7618701at2"/>
<sequence length="148" mass="15904">MTHRILAPLKTFALSIGLRLAAGKSREAVTAMPEPITEYLNPSVDEWMFDRDGSPVTESAELYSRDLGRVSTTLSSLRGLLTDIAAHAPVSAELPMQAAFGPIMSDDVLFDGEPMAAHYGEAPLEDADLFMDVISRGKPASAEMSHVA</sequence>
<dbReference type="STRING" id="1280948.HY36_05730"/>
<evidence type="ECO:0000313" key="3">
    <source>
        <dbReference type="EMBL" id="KCZ60479.1"/>
    </source>
</evidence>
<evidence type="ECO:0000313" key="1">
    <source>
        <dbReference type="EMBL" id="HAE94662.1"/>
    </source>
</evidence>
<dbReference type="Proteomes" id="UP000024547">
    <property type="component" value="Unassembled WGS sequence"/>
</dbReference>
<evidence type="ECO:0000313" key="2">
    <source>
        <dbReference type="EMBL" id="HBQ48131.1"/>
    </source>
</evidence>
<dbReference type="Proteomes" id="UP000259173">
    <property type="component" value="Unassembled WGS sequence"/>
</dbReference>
<dbReference type="EMBL" id="DOGS01000093">
    <property type="protein sequence ID" value="HBQ48131.1"/>
    <property type="molecule type" value="Genomic_DNA"/>
</dbReference>
<evidence type="ECO:0000313" key="4">
    <source>
        <dbReference type="Proteomes" id="UP000024547"/>
    </source>
</evidence>
<evidence type="ECO:0000313" key="5">
    <source>
        <dbReference type="Proteomes" id="UP000259173"/>
    </source>
</evidence>
<proteinExistence type="predicted"/>
<reference evidence="3 4" key="1">
    <citation type="journal article" date="2014" name="Antonie Van Leeuwenhoek">
        <title>Hyphomonas beringensis sp. nov. and Hyphomonas chukchiensis sp. nov., isolated from surface seawater of the Bering Sea and Chukchi Sea.</title>
        <authorList>
            <person name="Li C."/>
            <person name="Lai Q."/>
            <person name="Li G."/>
            <person name="Dong C."/>
            <person name="Wang J."/>
            <person name="Liao Y."/>
            <person name="Shao Z."/>
        </authorList>
    </citation>
    <scope>NUCLEOTIDE SEQUENCE [LARGE SCALE GENOMIC DNA]</scope>
    <source>
        <strain evidence="3 4">22II1-22F38</strain>
    </source>
</reference>
<reference evidence="5 6" key="2">
    <citation type="journal article" date="2018" name="Nat. Biotechnol.">
        <title>A standardized bacterial taxonomy based on genome phylogeny substantially revises the tree of life.</title>
        <authorList>
            <person name="Parks D.H."/>
            <person name="Chuvochina M."/>
            <person name="Waite D.W."/>
            <person name="Rinke C."/>
            <person name="Skarshewski A."/>
            <person name="Chaumeil P.A."/>
            <person name="Hugenholtz P."/>
        </authorList>
    </citation>
    <scope>NUCLEOTIDE SEQUENCE [LARGE SCALE GENOMIC DNA]</scope>
    <source>
        <strain evidence="2">UBA10378</strain>
        <strain evidence="1">UBA8557</strain>
    </source>
</reference>
<accession>A0A059E0I8</accession>
<comment type="caution">
    <text evidence="3">The sequence shown here is derived from an EMBL/GenBank/DDBJ whole genome shotgun (WGS) entry which is preliminary data.</text>
</comment>
<dbReference type="AlphaFoldDB" id="A0A059E0I8"/>
<name>A0A059E0I8_9PROT</name>
<dbReference type="Proteomes" id="UP000263957">
    <property type="component" value="Unassembled WGS sequence"/>
</dbReference>
<gene>
    <name evidence="1" type="ORF">DCG65_08880</name>
    <name evidence="2" type="ORF">DD728_04455</name>
    <name evidence="3" type="ORF">HY36_05730</name>
</gene>